<evidence type="ECO:0000256" key="15">
    <source>
        <dbReference type="ARBA" id="ARBA00047558"/>
    </source>
</evidence>
<dbReference type="FunFam" id="3.30.430.20:FF:000013">
    <property type="entry name" value="Cysteine-rich RLK (RECEPTOR-like protein kinase) 23"/>
    <property type="match status" value="1"/>
</dbReference>
<organism evidence="22 23">
    <name type="scientific">Ziziphus jujuba</name>
    <name type="common">Chinese jujube</name>
    <name type="synonym">Ziziphus sativa</name>
    <dbReference type="NCBI Taxonomy" id="326968"/>
    <lineage>
        <taxon>Eukaryota</taxon>
        <taxon>Viridiplantae</taxon>
        <taxon>Streptophyta</taxon>
        <taxon>Embryophyta</taxon>
        <taxon>Tracheophyta</taxon>
        <taxon>Spermatophyta</taxon>
        <taxon>Magnoliopsida</taxon>
        <taxon>eudicotyledons</taxon>
        <taxon>Gunneridae</taxon>
        <taxon>Pentapetalae</taxon>
        <taxon>rosids</taxon>
        <taxon>fabids</taxon>
        <taxon>Rosales</taxon>
        <taxon>Rhamnaceae</taxon>
        <taxon>Paliureae</taxon>
        <taxon>Ziziphus</taxon>
    </lineage>
</organism>
<keyword evidence="14" id="KW-0325">Glycoprotein</keyword>
<evidence type="ECO:0000256" key="13">
    <source>
        <dbReference type="ARBA" id="ARBA00023170"/>
    </source>
</evidence>
<protein>
    <submittedName>
        <fullName evidence="23">Cysteine-rich receptor-like protein kinase 10</fullName>
    </submittedName>
</protein>
<dbReference type="SUPFAM" id="SSF56112">
    <property type="entry name" value="Protein kinase-like (PK-like)"/>
    <property type="match status" value="1"/>
</dbReference>
<feature type="binding site" evidence="17">
    <location>
        <position position="358"/>
    </location>
    <ligand>
        <name>ATP</name>
        <dbReference type="ChEBI" id="CHEBI:30616"/>
    </ligand>
</feature>
<dbReference type="CDD" id="cd14066">
    <property type="entry name" value="STKc_IRAK"/>
    <property type="match status" value="1"/>
</dbReference>
<evidence type="ECO:0000256" key="5">
    <source>
        <dbReference type="ARBA" id="ARBA00022692"/>
    </source>
</evidence>
<feature type="transmembrane region" description="Helical" evidence="18">
    <location>
        <begin position="265"/>
        <end position="288"/>
    </location>
</feature>
<reference evidence="22" key="1">
    <citation type="submission" date="2025-05" db="UniProtKB">
        <authorList>
            <consortium name="RefSeq"/>
        </authorList>
    </citation>
    <scope>NUCLEOTIDE SEQUENCE [LARGE SCALE GENOMIC DNA]</scope>
</reference>
<evidence type="ECO:0000256" key="8">
    <source>
        <dbReference type="ARBA" id="ARBA00022741"/>
    </source>
</evidence>
<evidence type="ECO:0000259" key="21">
    <source>
        <dbReference type="PROSITE" id="PS51473"/>
    </source>
</evidence>
<evidence type="ECO:0000256" key="14">
    <source>
        <dbReference type="ARBA" id="ARBA00023180"/>
    </source>
</evidence>
<sequence length="657" mass="72953">MSTQKTDIAFVGLISLNLLIHVSQASPTYIGHGCTNSTTGTITRNSTYLSNLNLLLSSLTSNATIENGFYKTVVGRAPDAVIGQFLCRGDVDTTFCGECVANASKEVLRWCPLEKGAVIWYDECLIRYAEGSVFIPNPGIVPETYLSTKQNVSERDSFEQLLSGVMDSLATRAANSESGKKFATDDVNFNSTLTVYSLAQCTPDLSAEDCNTCLRSSVAWFPSCCTGKLGGRSMLPSCFVRYDVYPFYIAAASPIAPEKGKSSSLTIIAIVVPISIAVLLFLVGFLFLRRKAKNKDIDKYVRQDSVGSEINSLESLQFDLDTIEAATNNFSDDNKIGAGGFGAVYKGTLSNGQKIAVKRLSCSSGQGAQEFKNEASLVVKLQHRNLVRLLGFCLEREEKILVYEYVPNKSLDYFLFDNEKRSQLDWTRRYKIITGIARGMLYMHEDSRLRIIHRDLKASNILLDDDINPKISDFGMARIFIVDQVQGNTNRIVGTYGYMSPEYAMHGQFSVKSDVFSFGVLVLEIISGKKNNGFYQSHGSGDLLSFAWEHWKNGTPLEMLDPTVRHAYSRNEVTRCIHIGLLCVQENPAARPTMATIVLVLNSYSVTLPLPQEPARFQRNRRQPIKLMRPLDFGQSTSPPAPWSVNDESMITQVYPR</sequence>
<evidence type="ECO:0000256" key="10">
    <source>
        <dbReference type="ARBA" id="ARBA00022840"/>
    </source>
</evidence>
<feature type="signal peptide" evidence="19">
    <location>
        <begin position="1"/>
        <end position="25"/>
    </location>
</feature>
<keyword evidence="8 17" id="KW-0547">Nucleotide-binding</keyword>
<keyword evidence="10 17" id="KW-0067">ATP-binding</keyword>
<dbReference type="InterPro" id="IPR001245">
    <property type="entry name" value="Ser-Thr/Tyr_kinase_cat_dom"/>
</dbReference>
<gene>
    <name evidence="23" type="primary">LOC107420610</name>
</gene>
<dbReference type="InterPro" id="IPR017441">
    <property type="entry name" value="Protein_kinase_ATP_BS"/>
</dbReference>
<dbReference type="FunFam" id="3.30.430.20:FF:000002">
    <property type="entry name" value="Cysteine-rich receptor-like protein kinase 10"/>
    <property type="match status" value="1"/>
</dbReference>
<name>A0A6P3ZXB3_ZIZJJ</name>
<proteinExistence type="predicted"/>
<keyword evidence="9" id="KW-0418">Kinase</keyword>
<dbReference type="SMART" id="SM00220">
    <property type="entry name" value="S_TKc"/>
    <property type="match status" value="1"/>
</dbReference>
<dbReference type="InterPro" id="IPR038408">
    <property type="entry name" value="GNK2_sf"/>
</dbReference>
<comment type="catalytic activity">
    <reaction evidence="15">
        <text>L-seryl-[protein] + ATP = O-phospho-L-seryl-[protein] + ADP + H(+)</text>
        <dbReference type="Rhea" id="RHEA:17989"/>
        <dbReference type="Rhea" id="RHEA-COMP:9863"/>
        <dbReference type="Rhea" id="RHEA-COMP:11604"/>
        <dbReference type="ChEBI" id="CHEBI:15378"/>
        <dbReference type="ChEBI" id="CHEBI:29999"/>
        <dbReference type="ChEBI" id="CHEBI:30616"/>
        <dbReference type="ChEBI" id="CHEBI:83421"/>
        <dbReference type="ChEBI" id="CHEBI:456216"/>
    </reaction>
</comment>
<dbReference type="PROSITE" id="PS00108">
    <property type="entry name" value="PROTEIN_KINASE_ST"/>
    <property type="match status" value="1"/>
</dbReference>
<evidence type="ECO:0000256" key="7">
    <source>
        <dbReference type="ARBA" id="ARBA00022737"/>
    </source>
</evidence>
<feature type="domain" description="Gnk2-homologous" evidence="21">
    <location>
        <begin position="30"/>
        <end position="133"/>
    </location>
</feature>
<keyword evidence="4" id="KW-0808">Transferase</keyword>
<dbReference type="Pfam" id="PF01657">
    <property type="entry name" value="Stress-antifung"/>
    <property type="match status" value="2"/>
</dbReference>
<keyword evidence="22" id="KW-1185">Reference proteome</keyword>
<dbReference type="Proteomes" id="UP001652623">
    <property type="component" value="Chromosome 1"/>
</dbReference>
<feature type="domain" description="Gnk2-homologous" evidence="21">
    <location>
        <begin position="140"/>
        <end position="247"/>
    </location>
</feature>
<comment type="catalytic activity">
    <reaction evidence="16">
        <text>L-threonyl-[protein] + ATP = O-phospho-L-threonyl-[protein] + ADP + H(+)</text>
        <dbReference type="Rhea" id="RHEA:46608"/>
        <dbReference type="Rhea" id="RHEA-COMP:11060"/>
        <dbReference type="Rhea" id="RHEA-COMP:11605"/>
        <dbReference type="ChEBI" id="CHEBI:15378"/>
        <dbReference type="ChEBI" id="CHEBI:30013"/>
        <dbReference type="ChEBI" id="CHEBI:30616"/>
        <dbReference type="ChEBI" id="CHEBI:61977"/>
        <dbReference type="ChEBI" id="CHEBI:456216"/>
    </reaction>
</comment>
<evidence type="ECO:0000256" key="2">
    <source>
        <dbReference type="ARBA" id="ARBA00022527"/>
    </source>
</evidence>
<keyword evidence="11 18" id="KW-1133">Transmembrane helix</keyword>
<dbReference type="InterPro" id="IPR000719">
    <property type="entry name" value="Prot_kinase_dom"/>
</dbReference>
<accession>A0A6P3ZXB3</accession>
<dbReference type="Gene3D" id="3.30.430.20">
    <property type="entry name" value="Gnk2 domain, C-X8-C-X2-C motif"/>
    <property type="match status" value="2"/>
</dbReference>
<dbReference type="GO" id="GO:0005886">
    <property type="term" value="C:plasma membrane"/>
    <property type="evidence" value="ECO:0007669"/>
    <property type="project" value="TreeGrafter"/>
</dbReference>
<keyword evidence="12 18" id="KW-0472">Membrane</keyword>
<dbReference type="PROSITE" id="PS00107">
    <property type="entry name" value="PROTEIN_KINASE_ATP"/>
    <property type="match status" value="1"/>
</dbReference>
<dbReference type="FunFam" id="3.30.200.20:FF:000142">
    <property type="entry name" value="Cysteine-rich receptor-like protein kinase 10"/>
    <property type="match status" value="1"/>
</dbReference>
<keyword evidence="13" id="KW-0675">Receptor</keyword>
<keyword evidence="7" id="KW-0677">Repeat</keyword>
<evidence type="ECO:0000256" key="16">
    <source>
        <dbReference type="ARBA" id="ARBA00047951"/>
    </source>
</evidence>
<dbReference type="Gene3D" id="1.10.510.10">
    <property type="entry name" value="Transferase(Phosphotransferase) domain 1"/>
    <property type="match status" value="1"/>
</dbReference>
<evidence type="ECO:0000256" key="18">
    <source>
        <dbReference type="SAM" id="Phobius"/>
    </source>
</evidence>
<dbReference type="GO" id="GO:0042742">
    <property type="term" value="P:defense response to bacterium"/>
    <property type="evidence" value="ECO:0007669"/>
    <property type="project" value="TreeGrafter"/>
</dbReference>
<evidence type="ECO:0000256" key="4">
    <source>
        <dbReference type="ARBA" id="ARBA00022679"/>
    </source>
</evidence>
<evidence type="ECO:0000256" key="12">
    <source>
        <dbReference type="ARBA" id="ARBA00023136"/>
    </source>
</evidence>
<evidence type="ECO:0000256" key="6">
    <source>
        <dbReference type="ARBA" id="ARBA00022729"/>
    </source>
</evidence>
<comment type="subcellular location">
    <subcellularLocation>
        <location evidence="1">Membrane</location>
        <topology evidence="1">Single-pass membrane protein</topology>
    </subcellularLocation>
</comment>
<evidence type="ECO:0000256" key="9">
    <source>
        <dbReference type="ARBA" id="ARBA00022777"/>
    </source>
</evidence>
<keyword evidence="6 19" id="KW-0732">Signal</keyword>
<evidence type="ECO:0000256" key="1">
    <source>
        <dbReference type="ARBA" id="ARBA00004167"/>
    </source>
</evidence>
<reference evidence="23" key="2">
    <citation type="submission" date="2025-08" db="UniProtKB">
        <authorList>
            <consortium name="RefSeq"/>
        </authorList>
    </citation>
    <scope>IDENTIFICATION</scope>
    <source>
        <tissue evidence="23">Seedling</tissue>
    </source>
</reference>
<dbReference type="AlphaFoldDB" id="A0A6P3ZXB3"/>
<feature type="chain" id="PRO_5028065404" evidence="19">
    <location>
        <begin position="26"/>
        <end position="657"/>
    </location>
</feature>
<dbReference type="InParanoid" id="A0A6P3ZXB3"/>
<dbReference type="Pfam" id="PF07714">
    <property type="entry name" value="PK_Tyr_Ser-Thr"/>
    <property type="match status" value="1"/>
</dbReference>
<evidence type="ECO:0000256" key="17">
    <source>
        <dbReference type="PROSITE-ProRule" id="PRU10141"/>
    </source>
</evidence>
<dbReference type="CDD" id="cd23509">
    <property type="entry name" value="Gnk2-like"/>
    <property type="match status" value="2"/>
</dbReference>
<dbReference type="GO" id="GO:0005524">
    <property type="term" value="F:ATP binding"/>
    <property type="evidence" value="ECO:0007669"/>
    <property type="project" value="UniProtKB-UniRule"/>
</dbReference>
<dbReference type="PROSITE" id="PS50011">
    <property type="entry name" value="PROTEIN_KINASE_DOM"/>
    <property type="match status" value="1"/>
</dbReference>
<dbReference type="PANTHER" id="PTHR27002">
    <property type="entry name" value="RECEPTOR-LIKE SERINE/THREONINE-PROTEIN KINASE SD1-8"/>
    <property type="match status" value="1"/>
</dbReference>
<dbReference type="PROSITE" id="PS51473">
    <property type="entry name" value="GNK2"/>
    <property type="match status" value="2"/>
</dbReference>
<dbReference type="KEGG" id="zju:107420610"/>
<dbReference type="InterPro" id="IPR008271">
    <property type="entry name" value="Ser/Thr_kinase_AS"/>
</dbReference>
<dbReference type="InterPro" id="IPR002902">
    <property type="entry name" value="GNK2"/>
</dbReference>
<dbReference type="RefSeq" id="XP_015885095.3">
    <property type="nucleotide sequence ID" value="XM_016029609.3"/>
</dbReference>
<evidence type="ECO:0000313" key="23">
    <source>
        <dbReference type="RefSeq" id="XP_015885095.3"/>
    </source>
</evidence>
<dbReference type="Gene3D" id="3.30.200.20">
    <property type="entry name" value="Phosphorylase Kinase, domain 1"/>
    <property type="match status" value="1"/>
</dbReference>
<evidence type="ECO:0000256" key="11">
    <source>
        <dbReference type="ARBA" id="ARBA00022989"/>
    </source>
</evidence>
<keyword evidence="5 18" id="KW-0812">Transmembrane</keyword>
<evidence type="ECO:0000313" key="22">
    <source>
        <dbReference type="Proteomes" id="UP001652623"/>
    </source>
</evidence>
<feature type="domain" description="Protein kinase" evidence="20">
    <location>
        <begin position="330"/>
        <end position="605"/>
    </location>
</feature>
<dbReference type="GO" id="GO:0004674">
    <property type="term" value="F:protein serine/threonine kinase activity"/>
    <property type="evidence" value="ECO:0007669"/>
    <property type="project" value="UniProtKB-KW"/>
</dbReference>
<keyword evidence="2" id="KW-0723">Serine/threonine-protein kinase</keyword>
<dbReference type="InterPro" id="IPR011009">
    <property type="entry name" value="Kinase-like_dom_sf"/>
</dbReference>
<dbReference type="PANTHER" id="PTHR27002:SF1050">
    <property type="entry name" value="CYSTEINE-RICH RECEPTOR-LIKE PROTEIN KINASE 5"/>
    <property type="match status" value="1"/>
</dbReference>
<evidence type="ECO:0000256" key="19">
    <source>
        <dbReference type="SAM" id="SignalP"/>
    </source>
</evidence>
<evidence type="ECO:0000256" key="3">
    <source>
        <dbReference type="ARBA" id="ARBA00022553"/>
    </source>
</evidence>
<evidence type="ECO:0000259" key="20">
    <source>
        <dbReference type="PROSITE" id="PS50011"/>
    </source>
</evidence>
<dbReference type="GeneID" id="107420610"/>
<dbReference type="FunFam" id="1.10.510.10:FF:000129">
    <property type="entry name" value="cysteine-rich receptor-like protein kinase 10"/>
    <property type="match status" value="1"/>
</dbReference>
<keyword evidence="3" id="KW-0597">Phosphoprotein</keyword>